<dbReference type="KEGG" id="smo:SELMODRAFT_158414"/>
<gene>
    <name evidence="8" type="ORF">SELMODRAFT_158414</name>
</gene>
<dbReference type="InterPro" id="IPR036318">
    <property type="entry name" value="FAD-bd_PCMH-like_sf"/>
</dbReference>
<organism evidence="9">
    <name type="scientific">Selaginella moellendorffii</name>
    <name type="common">Spikemoss</name>
    <dbReference type="NCBI Taxonomy" id="88036"/>
    <lineage>
        <taxon>Eukaryota</taxon>
        <taxon>Viridiplantae</taxon>
        <taxon>Streptophyta</taxon>
        <taxon>Embryophyta</taxon>
        <taxon>Tracheophyta</taxon>
        <taxon>Lycopodiopsida</taxon>
        <taxon>Selaginellales</taxon>
        <taxon>Selaginellaceae</taxon>
        <taxon>Selaginella</taxon>
    </lineage>
</organism>
<dbReference type="GO" id="GO:0016020">
    <property type="term" value="C:membrane"/>
    <property type="evidence" value="ECO:0007669"/>
    <property type="project" value="InterPro"/>
</dbReference>
<dbReference type="PANTHER" id="PTHR13878:SF67">
    <property type="entry name" value="L-GULONOLACTONE OXIDASE 5"/>
    <property type="match status" value="1"/>
</dbReference>
<evidence type="ECO:0000259" key="7">
    <source>
        <dbReference type="PROSITE" id="PS51387"/>
    </source>
</evidence>
<dbReference type="NCBIfam" id="TIGR01677">
    <property type="entry name" value="pln_FAD_oxido"/>
    <property type="match status" value="1"/>
</dbReference>
<dbReference type="GO" id="GO:0003885">
    <property type="term" value="F:D-arabinono-1,4-lactone oxidase activity"/>
    <property type="evidence" value="ECO:0007669"/>
    <property type="project" value="InterPro"/>
</dbReference>
<dbReference type="OMA" id="NESICPW"/>
<dbReference type="InterPro" id="IPR010030">
    <property type="entry name" value="GULO_Plant"/>
</dbReference>
<evidence type="ECO:0000313" key="8">
    <source>
        <dbReference type="EMBL" id="EFJ11903.1"/>
    </source>
</evidence>
<reference evidence="8 9" key="1">
    <citation type="journal article" date="2011" name="Science">
        <title>The Selaginella genome identifies genetic changes associated with the evolution of vascular plants.</title>
        <authorList>
            <person name="Banks J.A."/>
            <person name="Nishiyama T."/>
            <person name="Hasebe M."/>
            <person name="Bowman J.L."/>
            <person name="Gribskov M."/>
            <person name="dePamphilis C."/>
            <person name="Albert V.A."/>
            <person name="Aono N."/>
            <person name="Aoyama T."/>
            <person name="Ambrose B.A."/>
            <person name="Ashton N.W."/>
            <person name="Axtell M.J."/>
            <person name="Barker E."/>
            <person name="Barker M.S."/>
            <person name="Bennetzen J.L."/>
            <person name="Bonawitz N.D."/>
            <person name="Chapple C."/>
            <person name="Cheng C."/>
            <person name="Correa L.G."/>
            <person name="Dacre M."/>
            <person name="DeBarry J."/>
            <person name="Dreyer I."/>
            <person name="Elias M."/>
            <person name="Engstrom E.M."/>
            <person name="Estelle M."/>
            <person name="Feng L."/>
            <person name="Finet C."/>
            <person name="Floyd S.K."/>
            <person name="Frommer W.B."/>
            <person name="Fujita T."/>
            <person name="Gramzow L."/>
            <person name="Gutensohn M."/>
            <person name="Harholt J."/>
            <person name="Hattori M."/>
            <person name="Heyl A."/>
            <person name="Hirai T."/>
            <person name="Hiwatashi Y."/>
            <person name="Ishikawa M."/>
            <person name="Iwata M."/>
            <person name="Karol K.G."/>
            <person name="Koehler B."/>
            <person name="Kolukisaoglu U."/>
            <person name="Kubo M."/>
            <person name="Kurata T."/>
            <person name="Lalonde S."/>
            <person name="Li K."/>
            <person name="Li Y."/>
            <person name="Litt A."/>
            <person name="Lyons E."/>
            <person name="Manning G."/>
            <person name="Maruyama T."/>
            <person name="Michael T.P."/>
            <person name="Mikami K."/>
            <person name="Miyazaki S."/>
            <person name="Morinaga S."/>
            <person name="Murata T."/>
            <person name="Mueller-Roeber B."/>
            <person name="Nelson D.R."/>
            <person name="Obara M."/>
            <person name="Oguri Y."/>
            <person name="Olmstead R.G."/>
            <person name="Onodera N."/>
            <person name="Petersen B.L."/>
            <person name="Pils B."/>
            <person name="Prigge M."/>
            <person name="Rensing S.A."/>
            <person name="Riano-Pachon D.M."/>
            <person name="Roberts A.W."/>
            <person name="Sato Y."/>
            <person name="Scheller H.V."/>
            <person name="Schulz B."/>
            <person name="Schulz C."/>
            <person name="Shakirov E.V."/>
            <person name="Shibagaki N."/>
            <person name="Shinohara N."/>
            <person name="Shippen D.E."/>
            <person name="Soerensen I."/>
            <person name="Sotooka R."/>
            <person name="Sugimoto N."/>
            <person name="Sugita M."/>
            <person name="Sumikawa N."/>
            <person name="Tanurdzic M."/>
            <person name="Theissen G."/>
            <person name="Ulvskov P."/>
            <person name="Wakazuki S."/>
            <person name="Weng J.K."/>
            <person name="Willats W.W."/>
            <person name="Wipf D."/>
            <person name="Wolf P.G."/>
            <person name="Yang L."/>
            <person name="Zimmer A.D."/>
            <person name="Zhu Q."/>
            <person name="Mitros T."/>
            <person name="Hellsten U."/>
            <person name="Loque D."/>
            <person name="Otillar R."/>
            <person name="Salamov A."/>
            <person name="Schmutz J."/>
            <person name="Shapiro H."/>
            <person name="Lindquist E."/>
            <person name="Lucas S."/>
            <person name="Rokhsar D."/>
            <person name="Grigoriev I.V."/>
        </authorList>
    </citation>
    <scope>NUCLEOTIDE SEQUENCE [LARGE SCALE GENOMIC DNA]</scope>
</reference>
<comment type="similarity">
    <text evidence="2">Belongs to the oxygen-dependent FAD-linked oxidoreductase family.</text>
</comment>
<evidence type="ECO:0000256" key="4">
    <source>
        <dbReference type="ARBA" id="ARBA00022644"/>
    </source>
</evidence>
<dbReference type="InterPro" id="IPR016166">
    <property type="entry name" value="FAD-bd_PCMH"/>
</dbReference>
<sequence>MTVTVDAGVLLQQLVDTISTLGFALPAATYWNAVSVAGAVSTGAHGSSLWGRGGALHDYVVGVSLVVPATEEDGFAKVVRLDENSSKDLLDAAKLSLGVLGAISKITLSIEPMFKRSVALEVKDDCEIEEQVLRFGSDHEFGDICWHPSLKASLFKLDGRAPLETPGGGTNKYRGFQPIPVERAEQSRRSEEKIEQDKDEWTLCRLSEMVLNSRVPSGNGYLNDGINFTGFPVVGYNNLMQTAGGCQDAPPQVNSDVCSWDPRVAGSFYHQTAFSVSLDKVKDLILDIKKLRDMDPSSLCGLSLYGGIYLRYVKASSAYLGQKEDAVEFDITYYRSRDAGTPRLNEDVVEEIEQMALFKYQGKPHWGKNRNIAFTSIRDRVKDLDRFVWAKSRLDPAGLFSSEWSDAILGGDRDGIISFHDHCALEGMCICSEDRHCAPESGFFCRPGKVFASARVCRYEGEEKAGGGVKPIYS</sequence>
<dbReference type="STRING" id="88036.D8SUJ7"/>
<dbReference type="Pfam" id="PF04030">
    <property type="entry name" value="ALO"/>
    <property type="match status" value="1"/>
</dbReference>
<dbReference type="GO" id="GO:0071949">
    <property type="term" value="F:FAD binding"/>
    <property type="evidence" value="ECO:0007669"/>
    <property type="project" value="InterPro"/>
</dbReference>
<dbReference type="PANTHER" id="PTHR13878">
    <property type="entry name" value="GULONOLACTONE OXIDASE"/>
    <property type="match status" value="1"/>
</dbReference>
<dbReference type="InterPro" id="IPR055154">
    <property type="entry name" value="GULLO2-like_C"/>
</dbReference>
<dbReference type="FunFam" id="3.30.70.2520:FF:000003">
    <property type="entry name" value="L-gulonolactone oxidase 2"/>
    <property type="match status" value="1"/>
</dbReference>
<evidence type="ECO:0000313" key="9">
    <source>
        <dbReference type="Proteomes" id="UP000001514"/>
    </source>
</evidence>
<dbReference type="UniPathway" id="UPA00132"/>
<dbReference type="GO" id="GO:0050105">
    <property type="term" value="F:L-gulonolactone oxidase activity"/>
    <property type="evidence" value="ECO:0007669"/>
    <property type="project" value="UniProtKB-EC"/>
</dbReference>
<dbReference type="Proteomes" id="UP000001514">
    <property type="component" value="Unassembled WGS sequence"/>
</dbReference>
<keyword evidence="4" id="KW-0060">Ascorbate biosynthesis</keyword>
<protein>
    <recommendedName>
        <fullName evidence="3">L-gulonolactone oxidase</fullName>
        <ecNumber evidence="3">1.1.3.8</ecNumber>
    </recommendedName>
</protein>
<comment type="pathway">
    <text evidence="1">Cofactor biosynthesis; L-ascorbate biosynthesis.</text>
</comment>
<keyword evidence="5" id="KW-0560">Oxidoreductase</keyword>
<dbReference type="EMBL" id="GL377643">
    <property type="protein sequence ID" value="EFJ11903.1"/>
    <property type="molecule type" value="Genomic_DNA"/>
</dbReference>
<evidence type="ECO:0000256" key="3">
    <source>
        <dbReference type="ARBA" id="ARBA00013121"/>
    </source>
</evidence>
<name>D8SUJ7_SELML</name>
<dbReference type="PROSITE" id="PS51387">
    <property type="entry name" value="FAD_PCMH"/>
    <property type="match status" value="1"/>
</dbReference>
<dbReference type="InterPro" id="IPR006094">
    <property type="entry name" value="Oxid_FAD_bind_N"/>
</dbReference>
<proteinExistence type="inferred from homology"/>
<dbReference type="InterPro" id="IPR050432">
    <property type="entry name" value="FAD-linked_Oxidoreductases_BP"/>
</dbReference>
<evidence type="ECO:0000256" key="5">
    <source>
        <dbReference type="ARBA" id="ARBA00023002"/>
    </source>
</evidence>
<dbReference type="Gramene" id="EFJ11903">
    <property type="protein sequence ID" value="EFJ11903"/>
    <property type="gene ID" value="SELMODRAFT_158414"/>
</dbReference>
<dbReference type="InterPro" id="IPR016169">
    <property type="entry name" value="FAD-bd_PCMH_sub2"/>
</dbReference>
<dbReference type="HOGENOM" id="CLU_019762_2_0_1"/>
<evidence type="ECO:0000256" key="6">
    <source>
        <dbReference type="ARBA" id="ARBA00048083"/>
    </source>
</evidence>
<dbReference type="AlphaFoldDB" id="D8SUJ7"/>
<accession>D8SUJ7</accession>
<dbReference type="GO" id="GO:0019853">
    <property type="term" value="P:L-ascorbic acid biosynthetic process"/>
    <property type="evidence" value="ECO:0007669"/>
    <property type="project" value="UniProtKB-UniPathway"/>
</dbReference>
<dbReference type="eggNOG" id="KOG4730">
    <property type="taxonomic scope" value="Eukaryota"/>
</dbReference>
<dbReference type="Gene3D" id="3.30.70.2520">
    <property type="match status" value="1"/>
</dbReference>
<dbReference type="InterPro" id="IPR007173">
    <property type="entry name" value="ALO_C"/>
</dbReference>
<feature type="domain" description="FAD-binding PCMH-type" evidence="7">
    <location>
        <begin position="1"/>
        <end position="113"/>
    </location>
</feature>
<dbReference type="SUPFAM" id="SSF56176">
    <property type="entry name" value="FAD-binding/transporter-associated domain-like"/>
    <property type="match status" value="1"/>
</dbReference>
<comment type="catalytic activity">
    <reaction evidence="6">
        <text>L-gulono-1,4-lactone + O2 = L-ascorbate + H2O2 + H(+)</text>
        <dbReference type="Rhea" id="RHEA:32363"/>
        <dbReference type="ChEBI" id="CHEBI:15378"/>
        <dbReference type="ChEBI" id="CHEBI:15379"/>
        <dbReference type="ChEBI" id="CHEBI:16240"/>
        <dbReference type="ChEBI" id="CHEBI:17587"/>
        <dbReference type="ChEBI" id="CHEBI:38290"/>
        <dbReference type="EC" id="1.1.3.8"/>
    </reaction>
</comment>
<dbReference type="InParanoid" id="D8SUJ7"/>
<dbReference type="EC" id="1.1.3.8" evidence="3"/>
<dbReference type="Pfam" id="PF01565">
    <property type="entry name" value="FAD_binding_4"/>
    <property type="match status" value="1"/>
</dbReference>
<evidence type="ECO:0000256" key="2">
    <source>
        <dbReference type="ARBA" id="ARBA00005466"/>
    </source>
</evidence>
<dbReference type="Gene3D" id="3.30.465.10">
    <property type="match status" value="1"/>
</dbReference>
<evidence type="ECO:0000256" key="1">
    <source>
        <dbReference type="ARBA" id="ARBA00005147"/>
    </source>
</evidence>
<dbReference type="Pfam" id="PF22906">
    <property type="entry name" value="GULLO2-like_3rd"/>
    <property type="match status" value="1"/>
</dbReference>
<keyword evidence="9" id="KW-1185">Reference proteome</keyword>
<dbReference type="GO" id="GO:0016491">
    <property type="term" value="F:oxidoreductase activity"/>
    <property type="evidence" value="ECO:0000318"/>
    <property type="project" value="GO_Central"/>
</dbReference>